<dbReference type="Proteomes" id="UP000094828">
    <property type="component" value="Unassembled WGS sequence"/>
</dbReference>
<name>A0A1C3EFE2_9PLAN</name>
<dbReference type="EMBL" id="LYDR01000072">
    <property type="protein sequence ID" value="ODA31940.1"/>
    <property type="molecule type" value="Genomic_DNA"/>
</dbReference>
<feature type="signal peptide" evidence="2">
    <location>
        <begin position="1"/>
        <end position="17"/>
    </location>
</feature>
<dbReference type="RefSeq" id="WP_068847717.1">
    <property type="nucleotide sequence ID" value="NZ_LYDR01000072.1"/>
</dbReference>
<evidence type="ECO:0008006" key="5">
    <source>
        <dbReference type="Google" id="ProtNLM"/>
    </source>
</evidence>
<evidence type="ECO:0000313" key="4">
    <source>
        <dbReference type="Proteomes" id="UP000094828"/>
    </source>
</evidence>
<gene>
    <name evidence="3" type="ORF">A6X21_21970</name>
</gene>
<protein>
    <recommendedName>
        <fullName evidence="5">Right handed beta helix domain-containing protein</fullName>
    </recommendedName>
</protein>
<evidence type="ECO:0000256" key="2">
    <source>
        <dbReference type="SAM" id="SignalP"/>
    </source>
</evidence>
<proteinExistence type="predicted"/>
<feature type="region of interest" description="Disordered" evidence="1">
    <location>
        <begin position="397"/>
        <end position="423"/>
    </location>
</feature>
<organism evidence="3 4">
    <name type="scientific">Planctopirus hydrillae</name>
    <dbReference type="NCBI Taxonomy" id="1841610"/>
    <lineage>
        <taxon>Bacteria</taxon>
        <taxon>Pseudomonadati</taxon>
        <taxon>Planctomycetota</taxon>
        <taxon>Planctomycetia</taxon>
        <taxon>Planctomycetales</taxon>
        <taxon>Planctomycetaceae</taxon>
        <taxon>Planctopirus</taxon>
    </lineage>
</organism>
<dbReference type="AlphaFoldDB" id="A0A1C3EFE2"/>
<evidence type="ECO:0000313" key="3">
    <source>
        <dbReference type="EMBL" id="ODA31940.1"/>
    </source>
</evidence>
<feature type="chain" id="PRO_5008673105" description="Right handed beta helix domain-containing protein" evidence="2">
    <location>
        <begin position="18"/>
        <end position="423"/>
    </location>
</feature>
<accession>A0A1C3EFE2</accession>
<comment type="caution">
    <text evidence="3">The sequence shown here is derived from an EMBL/GenBank/DDBJ whole genome shotgun (WGS) entry which is preliminary data.</text>
</comment>
<dbReference type="InterPro" id="IPR011050">
    <property type="entry name" value="Pectin_lyase_fold/virulence"/>
</dbReference>
<feature type="compositionally biased region" description="Basic and acidic residues" evidence="1">
    <location>
        <begin position="413"/>
        <end position="423"/>
    </location>
</feature>
<reference evidence="3 4" key="1">
    <citation type="submission" date="2016-05" db="EMBL/GenBank/DDBJ databases">
        <title>Genomic and physiological characterization of Planctopirus sp. isolated from fresh water lake.</title>
        <authorList>
            <person name="Subhash Y."/>
            <person name="Ramana C."/>
        </authorList>
    </citation>
    <scope>NUCLEOTIDE SEQUENCE [LARGE SCALE GENOMIC DNA]</scope>
    <source>
        <strain evidence="3 4">JC280</strain>
    </source>
</reference>
<keyword evidence="4" id="KW-1185">Reference proteome</keyword>
<evidence type="ECO:0000256" key="1">
    <source>
        <dbReference type="SAM" id="MobiDB-lite"/>
    </source>
</evidence>
<dbReference type="SUPFAM" id="SSF51126">
    <property type="entry name" value="Pectin lyase-like"/>
    <property type="match status" value="1"/>
</dbReference>
<dbReference type="STRING" id="1841610.A6X21_21970"/>
<keyword evidence="2" id="KW-0732">Signal</keyword>
<sequence length="423" mass="46507">MIRLLMLCLCLFNPLMAAELLVQPGDQPQNIADRASPGDRIVFLPGLHQHGLARHRAMLYIDKPLEIELREGAILKLADGETRLEARPEITTDQDAGKKLDDLEVGGEFDLVQPCIFTIDIDGEGSDGSVDTFAWGVFDSVDNPDGHFEKAKTTTAFRETPHQRIPITGDWQELAKGVTIRFGSTTGHNKGSRWFITYDGPEAYGIRIGHGQQQETIQNVRLFGKGTIDMNSSRNVQPGFLVKNINSCVLVHGRVQHVVVEGITMTNSNRSVMCYGHHTGEFLPGGKTGPGESFDAEDIEIVRTRTINPRGAGHLLGHPSFRGSLRNVRCHQNHIETAVTAIEPNFNLDGYEVIGNVIKSGGLAIHCWRHSRGGTIADNLLIDDNSGKPVVVVNAPRGWQPPEPPILRNNRNHLSEVKAAKAE</sequence>